<proteinExistence type="predicted"/>
<dbReference type="AlphaFoldDB" id="A0A918F3Z6"/>
<sequence length="199" mass="21733">MSNEPTYTTFVGELRLVTAPLAQMLSATKAHLDSKQSAGQGLLIFEDATGQQTDFNFQGTLQDVLARALPAQPEAAQPEPRRSGPGRPKLGVVSREVSLLPRHWEWLEGQPSGASAALRRLIDEARKQTQAQGGISRQRMEAAGRFMTAMAGNLPQFEEASRALYAGDTAALARQIQAWPDSIQTHLLYLLEPPFAQQP</sequence>
<feature type="region of interest" description="Disordered" evidence="1">
    <location>
        <begin position="71"/>
        <end position="90"/>
    </location>
</feature>
<evidence type="ECO:0000313" key="2">
    <source>
        <dbReference type="EMBL" id="GGQ98900.1"/>
    </source>
</evidence>
<dbReference type="Pfam" id="PF09998">
    <property type="entry name" value="DUF2239"/>
    <property type="match status" value="1"/>
</dbReference>
<name>A0A918F3Z6_9DEIO</name>
<keyword evidence="3" id="KW-1185">Reference proteome</keyword>
<evidence type="ECO:0000256" key="1">
    <source>
        <dbReference type="SAM" id="MobiDB-lite"/>
    </source>
</evidence>
<evidence type="ECO:0000313" key="3">
    <source>
        <dbReference type="Proteomes" id="UP000603865"/>
    </source>
</evidence>
<organism evidence="2 3">
    <name type="scientific">Deinococcus ruber</name>
    <dbReference type="NCBI Taxonomy" id="1848197"/>
    <lineage>
        <taxon>Bacteria</taxon>
        <taxon>Thermotogati</taxon>
        <taxon>Deinococcota</taxon>
        <taxon>Deinococci</taxon>
        <taxon>Deinococcales</taxon>
        <taxon>Deinococcaceae</taxon>
        <taxon>Deinococcus</taxon>
    </lineage>
</organism>
<comment type="caution">
    <text evidence="2">The sequence shown here is derived from an EMBL/GenBank/DDBJ whole genome shotgun (WGS) entry which is preliminary data.</text>
</comment>
<evidence type="ECO:0008006" key="4">
    <source>
        <dbReference type="Google" id="ProtNLM"/>
    </source>
</evidence>
<reference evidence="2" key="2">
    <citation type="submission" date="2020-09" db="EMBL/GenBank/DDBJ databases">
        <authorList>
            <person name="Sun Q."/>
            <person name="Ohkuma M."/>
        </authorList>
    </citation>
    <scope>NUCLEOTIDE SEQUENCE</scope>
    <source>
        <strain evidence="2">JCM 31311</strain>
    </source>
</reference>
<dbReference type="RefSeq" id="WP_189088334.1">
    <property type="nucleotide sequence ID" value="NZ_BMQL01000003.1"/>
</dbReference>
<gene>
    <name evidence="2" type="ORF">GCM10008957_09220</name>
</gene>
<dbReference type="EMBL" id="BMQL01000003">
    <property type="protein sequence ID" value="GGQ98900.1"/>
    <property type="molecule type" value="Genomic_DNA"/>
</dbReference>
<dbReference type="InterPro" id="IPR018715">
    <property type="entry name" value="DUF2239"/>
</dbReference>
<reference evidence="2" key="1">
    <citation type="journal article" date="2014" name="Int. J. Syst. Evol. Microbiol.">
        <title>Complete genome sequence of Corynebacterium casei LMG S-19264T (=DSM 44701T), isolated from a smear-ripened cheese.</title>
        <authorList>
            <consortium name="US DOE Joint Genome Institute (JGI-PGF)"/>
            <person name="Walter F."/>
            <person name="Albersmeier A."/>
            <person name="Kalinowski J."/>
            <person name="Ruckert C."/>
        </authorList>
    </citation>
    <scope>NUCLEOTIDE SEQUENCE</scope>
    <source>
        <strain evidence="2">JCM 31311</strain>
    </source>
</reference>
<dbReference type="Proteomes" id="UP000603865">
    <property type="component" value="Unassembled WGS sequence"/>
</dbReference>
<accession>A0A918F3Z6</accession>
<protein>
    <recommendedName>
        <fullName evidence="4">DUF2239 domain-containing protein</fullName>
    </recommendedName>
</protein>